<comment type="caution">
    <text evidence="2">The sequence shown here is derived from an EMBL/GenBank/DDBJ whole genome shotgun (WGS) entry which is preliminary data.</text>
</comment>
<dbReference type="RefSeq" id="WP_145910171.1">
    <property type="nucleotide sequence ID" value="NZ_BAAAMZ010000009.1"/>
</dbReference>
<keyword evidence="1" id="KW-0472">Membrane</keyword>
<keyword evidence="3" id="KW-1185">Reference proteome</keyword>
<proteinExistence type="predicted"/>
<feature type="transmembrane region" description="Helical" evidence="1">
    <location>
        <begin position="20"/>
        <end position="41"/>
    </location>
</feature>
<evidence type="ECO:0000256" key="1">
    <source>
        <dbReference type="SAM" id="Phobius"/>
    </source>
</evidence>
<dbReference type="AlphaFoldDB" id="A0A561T732"/>
<gene>
    <name evidence="2" type="ORF">FHX73_14391</name>
</gene>
<keyword evidence="1" id="KW-0812">Transmembrane</keyword>
<reference evidence="2 3" key="1">
    <citation type="submission" date="2019-06" db="EMBL/GenBank/DDBJ databases">
        <title>Sequencing the genomes of 1000 actinobacteria strains.</title>
        <authorList>
            <person name="Klenk H.-P."/>
        </authorList>
    </citation>
    <scope>NUCLEOTIDE SEQUENCE [LARGE SCALE GENOMIC DNA]</scope>
    <source>
        <strain evidence="2 3">DSM 44826</strain>
    </source>
</reference>
<evidence type="ECO:0000313" key="2">
    <source>
        <dbReference type="EMBL" id="TWF82909.1"/>
    </source>
</evidence>
<accession>A0A561T732</accession>
<organism evidence="2 3">
    <name type="scientific">Kitasatospora viridis</name>
    <dbReference type="NCBI Taxonomy" id="281105"/>
    <lineage>
        <taxon>Bacteria</taxon>
        <taxon>Bacillati</taxon>
        <taxon>Actinomycetota</taxon>
        <taxon>Actinomycetes</taxon>
        <taxon>Kitasatosporales</taxon>
        <taxon>Streptomycetaceae</taxon>
        <taxon>Kitasatospora</taxon>
    </lineage>
</organism>
<dbReference type="EMBL" id="VIWT01000004">
    <property type="protein sequence ID" value="TWF82909.1"/>
    <property type="molecule type" value="Genomic_DNA"/>
</dbReference>
<feature type="transmembrane region" description="Helical" evidence="1">
    <location>
        <begin position="94"/>
        <end position="113"/>
    </location>
</feature>
<keyword evidence="1" id="KW-1133">Transmembrane helix</keyword>
<name>A0A561T732_9ACTN</name>
<sequence length="115" mass="12260">MSDRTTSPRALTEAQLTRLLLAALALTTLAGLAVIVLPYIWDAAPDSCDAGSARLACSTLGGVLFWDIPLFGIPTLWLAGLAGMSLHRGRRTTWALVSVTGMVLLYLADYWIAVA</sequence>
<feature type="transmembrane region" description="Helical" evidence="1">
    <location>
        <begin position="61"/>
        <end position="82"/>
    </location>
</feature>
<dbReference type="OrthoDB" id="9900442at2"/>
<protein>
    <submittedName>
        <fullName evidence="2">Uncharacterized protein</fullName>
    </submittedName>
</protein>
<dbReference type="Proteomes" id="UP000317940">
    <property type="component" value="Unassembled WGS sequence"/>
</dbReference>
<evidence type="ECO:0000313" key="3">
    <source>
        <dbReference type="Proteomes" id="UP000317940"/>
    </source>
</evidence>